<name>A0ABP8E1W9_9MICO</name>
<evidence type="ECO:0000256" key="1">
    <source>
        <dbReference type="SAM" id="MobiDB-lite"/>
    </source>
</evidence>
<evidence type="ECO:0000313" key="2">
    <source>
        <dbReference type="EMBL" id="GAA4266212.1"/>
    </source>
</evidence>
<dbReference type="EMBL" id="BAABAU010000001">
    <property type="protein sequence ID" value="GAA4266212.1"/>
    <property type="molecule type" value="Genomic_DNA"/>
</dbReference>
<gene>
    <name evidence="2" type="ORF">GCM10022256_18240</name>
</gene>
<organism evidence="2 3">
    <name type="scientific">Frondihabitans peucedani</name>
    <dbReference type="NCBI Taxonomy" id="598626"/>
    <lineage>
        <taxon>Bacteria</taxon>
        <taxon>Bacillati</taxon>
        <taxon>Actinomycetota</taxon>
        <taxon>Actinomycetes</taxon>
        <taxon>Micrococcales</taxon>
        <taxon>Microbacteriaceae</taxon>
        <taxon>Frondihabitans</taxon>
    </lineage>
</organism>
<reference evidence="3" key="1">
    <citation type="journal article" date="2019" name="Int. J. Syst. Evol. Microbiol.">
        <title>The Global Catalogue of Microorganisms (GCM) 10K type strain sequencing project: providing services to taxonomists for standard genome sequencing and annotation.</title>
        <authorList>
            <consortium name="The Broad Institute Genomics Platform"/>
            <consortium name="The Broad Institute Genome Sequencing Center for Infectious Disease"/>
            <person name="Wu L."/>
            <person name="Ma J."/>
        </authorList>
    </citation>
    <scope>NUCLEOTIDE SEQUENCE [LARGE SCALE GENOMIC DNA]</scope>
    <source>
        <strain evidence="3">JCM 17442</strain>
    </source>
</reference>
<proteinExistence type="predicted"/>
<comment type="caution">
    <text evidence="2">The sequence shown here is derived from an EMBL/GenBank/DDBJ whole genome shotgun (WGS) entry which is preliminary data.</text>
</comment>
<feature type="region of interest" description="Disordered" evidence="1">
    <location>
        <begin position="88"/>
        <end position="119"/>
    </location>
</feature>
<sequence length="119" mass="12816">MKHITYSDKSVLIGDEIADLLIEYAAELTSKGEADTVFVHAISSDGDEVEANFLIGPGAPIMSETTTWTVTEPDNAKTIEYIRGRLRTLTSPNQAGPLEESGGEASGGGYEQFGYDEQQ</sequence>
<protein>
    <submittedName>
        <fullName evidence="2">Uncharacterized protein</fullName>
    </submittedName>
</protein>
<dbReference type="RefSeq" id="WP_344795232.1">
    <property type="nucleotide sequence ID" value="NZ_BAABAU010000001.1"/>
</dbReference>
<accession>A0ABP8E1W9</accession>
<keyword evidence="3" id="KW-1185">Reference proteome</keyword>
<evidence type="ECO:0000313" key="3">
    <source>
        <dbReference type="Proteomes" id="UP001501594"/>
    </source>
</evidence>
<dbReference type="Proteomes" id="UP001501594">
    <property type="component" value="Unassembled WGS sequence"/>
</dbReference>